<name>U1G617_ENDPU</name>
<dbReference type="GeneID" id="19239263"/>
<feature type="compositionally biased region" description="Basic and acidic residues" evidence="1">
    <location>
        <begin position="313"/>
        <end position="343"/>
    </location>
</feature>
<sequence>MSSYLEPDTPTVSRLQQLLLALSCHLPELPPHEARRKLQRNLEHQPIIPVYRMINGVKETKLMRLDWDFWFYADNKRYFEAFDGTEVWLAAFTHGDWSDMRHLHTVGSEVFGRRERRLSKAAKETKAGGRYLKLSEDGTRLLAWKGIYLRRIATQAAHTKTPSTAILQKTKALLNLEVWGGASLEARPYVEWRQKAKVTPIYGKNVPCRVSIEPSPDGAGLRICFQEGLIESRRLGGAYYDLARDLAEYFGDRRHSLLMGQVLHEDEPQQIEELLTKHGVGPCEDERAYRDVTIQLAAVTEPDETGVPRKVARPNERSSKTETADRGSHAMTHEKEINSERPASHHPAMNIETEADTESVPALQINARKALSSSVKKAKVAGTVPSRKAIKDADSSYANDDRNVMGERSSRMQIPGSLESANPSIEDRDVGLQGEYFMYRMLKAILGNSFDAATNWTSELRQFAGREFSAWQPAPGEEDASDFTFYDKEKVLLKWLLEREINVPSIWQQKPLTFHIEVKGTTRSCDEIFHLSRLQKMKAARLTTPSDSDESLPEDLFVIFRVYKLSTDPDGEPGLQIYIDPFRLIAEGVLQCEAEGWLVGPA</sequence>
<evidence type="ECO:0000313" key="3">
    <source>
        <dbReference type="Proteomes" id="UP000019373"/>
    </source>
</evidence>
<dbReference type="AlphaFoldDB" id="U1G617"/>
<dbReference type="Proteomes" id="UP000019373">
    <property type="component" value="Unassembled WGS sequence"/>
</dbReference>
<dbReference type="OrthoDB" id="1262810at2759"/>
<feature type="region of interest" description="Disordered" evidence="1">
    <location>
        <begin position="303"/>
        <end position="346"/>
    </location>
</feature>
<accession>U1G617</accession>
<evidence type="ECO:0008006" key="4">
    <source>
        <dbReference type="Google" id="ProtNLM"/>
    </source>
</evidence>
<evidence type="ECO:0000313" key="2">
    <source>
        <dbReference type="EMBL" id="ERF72797.1"/>
    </source>
</evidence>
<protein>
    <recommendedName>
        <fullName evidence="4">Protein NO VEIN C-terminal domain-containing protein</fullName>
    </recommendedName>
</protein>
<evidence type="ECO:0000256" key="1">
    <source>
        <dbReference type="SAM" id="MobiDB-lite"/>
    </source>
</evidence>
<proteinExistence type="predicted"/>
<keyword evidence="3" id="KW-1185">Reference proteome</keyword>
<reference evidence="3" key="1">
    <citation type="journal article" date="2014" name="BMC Genomics">
        <title>Genome characteristics reveal the impact of lichenization on lichen-forming fungus Endocarpon pusillum Hedwig (Verrucariales, Ascomycota).</title>
        <authorList>
            <person name="Wang Y.-Y."/>
            <person name="Liu B."/>
            <person name="Zhang X.-Y."/>
            <person name="Zhou Q.-M."/>
            <person name="Zhang T."/>
            <person name="Li H."/>
            <person name="Yu Y.-F."/>
            <person name="Zhang X.-L."/>
            <person name="Hao X.-Y."/>
            <person name="Wang M."/>
            <person name="Wang L."/>
            <person name="Wei J.-C."/>
        </authorList>
    </citation>
    <scope>NUCLEOTIDE SEQUENCE [LARGE SCALE GENOMIC DNA]</scope>
    <source>
        <strain evidence="3">Z07020 / HMAS-L-300199</strain>
    </source>
</reference>
<gene>
    <name evidence="2" type="ORF">EPUS_04232</name>
</gene>
<organism evidence="2 3">
    <name type="scientific">Endocarpon pusillum (strain Z07020 / HMAS-L-300199)</name>
    <name type="common">Lichen-forming fungus</name>
    <dbReference type="NCBI Taxonomy" id="1263415"/>
    <lineage>
        <taxon>Eukaryota</taxon>
        <taxon>Fungi</taxon>
        <taxon>Dikarya</taxon>
        <taxon>Ascomycota</taxon>
        <taxon>Pezizomycotina</taxon>
        <taxon>Eurotiomycetes</taxon>
        <taxon>Chaetothyriomycetidae</taxon>
        <taxon>Verrucariales</taxon>
        <taxon>Verrucariaceae</taxon>
        <taxon>Endocarpon</taxon>
    </lineage>
</organism>
<dbReference type="HOGENOM" id="CLU_453422_0_0_1"/>
<dbReference type="RefSeq" id="XP_007801519.1">
    <property type="nucleotide sequence ID" value="XM_007803328.1"/>
</dbReference>
<dbReference type="EMBL" id="KE721034">
    <property type="protein sequence ID" value="ERF72797.1"/>
    <property type="molecule type" value="Genomic_DNA"/>
</dbReference>